<proteinExistence type="predicted"/>
<dbReference type="EMBL" id="SNRY01004595">
    <property type="protein sequence ID" value="KAA6317221.1"/>
    <property type="molecule type" value="Genomic_DNA"/>
</dbReference>
<accession>A0A5J4Q947</accession>
<feature type="transmembrane region" description="Helical" evidence="1">
    <location>
        <begin position="9"/>
        <end position="29"/>
    </location>
</feature>
<sequence length="43" mass="5164">MKWILKSKFTYLVVFAVLVVAVFTGYYYIDNKYIDNKEKEILP</sequence>
<keyword evidence="1" id="KW-0472">Membrane</keyword>
<evidence type="ECO:0000313" key="2">
    <source>
        <dbReference type="EMBL" id="KAA6317221.1"/>
    </source>
</evidence>
<keyword evidence="1" id="KW-1133">Transmembrane helix</keyword>
<gene>
    <name evidence="2" type="ORF">EZS27_032591</name>
</gene>
<name>A0A5J4Q947_9ZZZZ</name>
<dbReference type="AlphaFoldDB" id="A0A5J4Q947"/>
<reference evidence="2" key="1">
    <citation type="submission" date="2019-03" db="EMBL/GenBank/DDBJ databases">
        <title>Single cell metagenomics reveals metabolic interactions within the superorganism composed of flagellate Streblomastix strix and complex community of Bacteroidetes bacteria on its surface.</title>
        <authorList>
            <person name="Treitli S.C."/>
            <person name="Kolisko M."/>
            <person name="Husnik F."/>
            <person name="Keeling P."/>
            <person name="Hampl V."/>
        </authorList>
    </citation>
    <scope>NUCLEOTIDE SEQUENCE</scope>
    <source>
        <strain evidence="2">STM</strain>
    </source>
</reference>
<protein>
    <submittedName>
        <fullName evidence="2">Uncharacterized protein</fullName>
    </submittedName>
</protein>
<keyword evidence="1" id="KW-0812">Transmembrane</keyword>
<organism evidence="2">
    <name type="scientific">termite gut metagenome</name>
    <dbReference type="NCBI Taxonomy" id="433724"/>
    <lineage>
        <taxon>unclassified sequences</taxon>
        <taxon>metagenomes</taxon>
        <taxon>organismal metagenomes</taxon>
    </lineage>
</organism>
<comment type="caution">
    <text evidence="2">The sequence shown here is derived from an EMBL/GenBank/DDBJ whole genome shotgun (WGS) entry which is preliminary data.</text>
</comment>
<feature type="non-terminal residue" evidence="2">
    <location>
        <position position="43"/>
    </location>
</feature>
<evidence type="ECO:0000256" key="1">
    <source>
        <dbReference type="SAM" id="Phobius"/>
    </source>
</evidence>